<evidence type="ECO:0000256" key="1">
    <source>
        <dbReference type="ARBA" id="ARBA00022553"/>
    </source>
</evidence>
<dbReference type="InterPro" id="IPR011006">
    <property type="entry name" value="CheY-like_superfamily"/>
</dbReference>
<comment type="caution">
    <text evidence="2">Lacks conserved residue(s) required for the propagation of feature annotation.</text>
</comment>
<organism evidence="4 5">
    <name type="scientific">Legionella drozanskii LLAP-1</name>
    <dbReference type="NCBI Taxonomy" id="1212489"/>
    <lineage>
        <taxon>Bacteria</taxon>
        <taxon>Pseudomonadati</taxon>
        <taxon>Pseudomonadota</taxon>
        <taxon>Gammaproteobacteria</taxon>
        <taxon>Legionellales</taxon>
        <taxon>Legionellaceae</taxon>
        <taxon>Legionella</taxon>
    </lineage>
</organism>
<dbReference type="GO" id="GO:0000160">
    <property type="term" value="P:phosphorelay signal transduction system"/>
    <property type="evidence" value="ECO:0007669"/>
    <property type="project" value="InterPro"/>
</dbReference>
<name>A0A0W0T209_9GAMM</name>
<feature type="non-terminal residue" evidence="4">
    <location>
        <position position="1"/>
    </location>
</feature>
<dbReference type="Proteomes" id="UP000054736">
    <property type="component" value="Unassembled WGS sequence"/>
</dbReference>
<evidence type="ECO:0000256" key="2">
    <source>
        <dbReference type="PROSITE-ProRule" id="PRU00169"/>
    </source>
</evidence>
<dbReference type="AlphaFoldDB" id="A0A0W0T209"/>
<feature type="domain" description="Response regulatory" evidence="3">
    <location>
        <begin position="46"/>
        <end position="92"/>
    </location>
</feature>
<dbReference type="EMBL" id="LNXY01000007">
    <property type="protein sequence ID" value="KTC89301.1"/>
    <property type="molecule type" value="Genomic_DNA"/>
</dbReference>
<comment type="caution">
    <text evidence="4">The sequence shown here is derived from an EMBL/GenBank/DDBJ whole genome shotgun (WGS) entry which is preliminary data.</text>
</comment>
<evidence type="ECO:0000313" key="4">
    <source>
        <dbReference type="EMBL" id="KTC89301.1"/>
    </source>
</evidence>
<dbReference type="PROSITE" id="PS50110">
    <property type="entry name" value="RESPONSE_REGULATORY"/>
    <property type="match status" value="1"/>
</dbReference>
<accession>A0A0W0T209</accession>
<dbReference type="STRING" id="1212489.Ldro_0697"/>
<dbReference type="InterPro" id="IPR001789">
    <property type="entry name" value="Sig_transdc_resp-reg_receiver"/>
</dbReference>
<sequence>PLKEPLLDNDLGLDEAMEAEIEAPFETTYAQHIKPVQEKAKEGQLLVLVVEDNAIAQTVAKALLKQLTCEAHIAETGRKAVDLWRINHYDLI</sequence>
<dbReference type="PANTHER" id="PTHR45339">
    <property type="entry name" value="HYBRID SIGNAL TRANSDUCTION HISTIDINE KINASE J"/>
    <property type="match status" value="1"/>
</dbReference>
<dbReference type="SUPFAM" id="SSF52172">
    <property type="entry name" value="CheY-like"/>
    <property type="match status" value="1"/>
</dbReference>
<keyword evidence="1" id="KW-0597">Phosphoprotein</keyword>
<keyword evidence="4" id="KW-0418">Kinase</keyword>
<protein>
    <submittedName>
        <fullName evidence="4">Sensory histidine-kinase / response regulator</fullName>
        <ecNumber evidence="4">2.7.13.3</ecNumber>
    </submittedName>
</protein>
<dbReference type="Gene3D" id="3.40.50.2300">
    <property type="match status" value="1"/>
</dbReference>
<dbReference type="PANTHER" id="PTHR45339:SF5">
    <property type="entry name" value="HISTIDINE KINASE"/>
    <property type="match status" value="1"/>
</dbReference>
<dbReference type="EC" id="2.7.13.3" evidence="4"/>
<feature type="non-terminal residue" evidence="4">
    <location>
        <position position="92"/>
    </location>
</feature>
<keyword evidence="4" id="KW-0808">Transferase</keyword>
<gene>
    <name evidence="4" type="ORF">Ldro_0697</name>
</gene>
<reference evidence="4 5" key="1">
    <citation type="submission" date="2015-11" db="EMBL/GenBank/DDBJ databases">
        <title>Genomic analysis of 38 Legionella species identifies large and diverse effector repertoires.</title>
        <authorList>
            <person name="Burstein D."/>
            <person name="Amaro F."/>
            <person name="Zusman T."/>
            <person name="Lifshitz Z."/>
            <person name="Cohen O."/>
            <person name="Gilbert J.A."/>
            <person name="Pupko T."/>
            <person name="Shuman H.A."/>
            <person name="Segal G."/>
        </authorList>
    </citation>
    <scope>NUCLEOTIDE SEQUENCE [LARGE SCALE GENOMIC DNA]</scope>
    <source>
        <strain evidence="4 5">ATCC 700990</strain>
    </source>
</reference>
<evidence type="ECO:0000313" key="5">
    <source>
        <dbReference type="Proteomes" id="UP000054736"/>
    </source>
</evidence>
<keyword evidence="5" id="KW-1185">Reference proteome</keyword>
<evidence type="ECO:0000259" key="3">
    <source>
        <dbReference type="PROSITE" id="PS50110"/>
    </source>
</evidence>
<proteinExistence type="predicted"/>
<dbReference type="GO" id="GO:0004673">
    <property type="term" value="F:protein histidine kinase activity"/>
    <property type="evidence" value="ECO:0007669"/>
    <property type="project" value="UniProtKB-EC"/>
</dbReference>